<protein>
    <submittedName>
        <fullName evidence="1">Uncharacterized protein</fullName>
    </submittedName>
</protein>
<reference evidence="1 2" key="1">
    <citation type="journal article" date="2019" name="Sci. Rep.">
        <title>Orb-weaving spider Araneus ventricosus genome elucidates the spidroin gene catalogue.</title>
        <authorList>
            <person name="Kono N."/>
            <person name="Nakamura H."/>
            <person name="Ohtoshi R."/>
            <person name="Moran D.A.P."/>
            <person name="Shinohara A."/>
            <person name="Yoshida Y."/>
            <person name="Fujiwara M."/>
            <person name="Mori M."/>
            <person name="Tomita M."/>
            <person name="Arakawa K."/>
        </authorList>
    </citation>
    <scope>NUCLEOTIDE SEQUENCE [LARGE SCALE GENOMIC DNA]</scope>
</reference>
<comment type="caution">
    <text evidence="1">The sequence shown here is derived from an EMBL/GenBank/DDBJ whole genome shotgun (WGS) entry which is preliminary data.</text>
</comment>
<gene>
    <name evidence="1" type="ORF">AVEN_138322_1</name>
</gene>
<keyword evidence="2" id="KW-1185">Reference proteome</keyword>
<organism evidence="1 2">
    <name type="scientific">Araneus ventricosus</name>
    <name type="common">Orbweaver spider</name>
    <name type="synonym">Epeira ventricosa</name>
    <dbReference type="NCBI Taxonomy" id="182803"/>
    <lineage>
        <taxon>Eukaryota</taxon>
        <taxon>Metazoa</taxon>
        <taxon>Ecdysozoa</taxon>
        <taxon>Arthropoda</taxon>
        <taxon>Chelicerata</taxon>
        <taxon>Arachnida</taxon>
        <taxon>Araneae</taxon>
        <taxon>Araneomorphae</taxon>
        <taxon>Entelegynae</taxon>
        <taxon>Araneoidea</taxon>
        <taxon>Araneidae</taxon>
        <taxon>Araneus</taxon>
    </lineage>
</organism>
<accession>A0A4Y2J0M5</accession>
<evidence type="ECO:0000313" key="1">
    <source>
        <dbReference type="EMBL" id="GBM83470.1"/>
    </source>
</evidence>
<evidence type="ECO:0000313" key="2">
    <source>
        <dbReference type="Proteomes" id="UP000499080"/>
    </source>
</evidence>
<dbReference type="AlphaFoldDB" id="A0A4Y2J0M5"/>
<dbReference type="EMBL" id="BGPR01003083">
    <property type="protein sequence ID" value="GBM83470.1"/>
    <property type="molecule type" value="Genomic_DNA"/>
</dbReference>
<proteinExistence type="predicted"/>
<name>A0A4Y2J0M5_ARAVE</name>
<dbReference type="Proteomes" id="UP000499080">
    <property type="component" value="Unassembled WGS sequence"/>
</dbReference>
<sequence>MTYVGITSVPRNTVSGRRWAGLTRSRQTVVFRPLMSMVTVLSLFTTLYEDQCKADVMAAAHDLFLKRCEMKILVKDGCRIDRCSERMLQQDLGVAL</sequence>